<comment type="similarity">
    <text evidence="2 7">Belongs to the periplasmic pilus chaperone family.</text>
</comment>
<evidence type="ECO:0000313" key="11">
    <source>
        <dbReference type="EMBL" id="CAB3640002.1"/>
    </source>
</evidence>
<dbReference type="InterPro" id="IPR016148">
    <property type="entry name" value="Pili_assmbl_chaperone_C"/>
</dbReference>
<dbReference type="PROSITE" id="PS00635">
    <property type="entry name" value="PILI_CHAPERONE"/>
    <property type="match status" value="1"/>
</dbReference>
<organism evidence="11 12">
    <name type="scientific">Achromobacter pestifer</name>
    <dbReference type="NCBI Taxonomy" id="1353889"/>
    <lineage>
        <taxon>Bacteria</taxon>
        <taxon>Pseudomonadati</taxon>
        <taxon>Pseudomonadota</taxon>
        <taxon>Betaproteobacteria</taxon>
        <taxon>Burkholderiales</taxon>
        <taxon>Alcaligenaceae</taxon>
        <taxon>Achromobacter</taxon>
    </lineage>
</organism>
<proteinExistence type="inferred from homology"/>
<evidence type="ECO:0000256" key="8">
    <source>
        <dbReference type="SAM" id="SignalP"/>
    </source>
</evidence>
<dbReference type="InterPro" id="IPR013783">
    <property type="entry name" value="Ig-like_fold"/>
</dbReference>
<dbReference type="Pfam" id="PF00345">
    <property type="entry name" value="PapD_N"/>
    <property type="match status" value="1"/>
</dbReference>
<gene>
    <name evidence="11" type="primary">papD</name>
    <name evidence="11" type="ORF">LMG3431_02008</name>
</gene>
<feature type="signal peptide" evidence="8">
    <location>
        <begin position="1"/>
        <end position="25"/>
    </location>
</feature>
<evidence type="ECO:0000256" key="1">
    <source>
        <dbReference type="ARBA" id="ARBA00004418"/>
    </source>
</evidence>
<dbReference type="PANTHER" id="PTHR30251:SF6">
    <property type="entry name" value="FIMBRIAL CHAPERONE YFCS-RELATED"/>
    <property type="match status" value="1"/>
</dbReference>
<dbReference type="PANTHER" id="PTHR30251">
    <property type="entry name" value="PILUS ASSEMBLY CHAPERONE"/>
    <property type="match status" value="1"/>
</dbReference>
<evidence type="ECO:0000259" key="9">
    <source>
        <dbReference type="Pfam" id="PF00345"/>
    </source>
</evidence>
<feature type="domain" description="Pili assembly chaperone N-terminal" evidence="9">
    <location>
        <begin position="27"/>
        <end position="144"/>
    </location>
</feature>
<dbReference type="SUPFAM" id="SSF49584">
    <property type="entry name" value="Periplasmic chaperone C-domain"/>
    <property type="match status" value="1"/>
</dbReference>
<dbReference type="InterPro" id="IPR016147">
    <property type="entry name" value="Pili_assmbl_chaperone_N"/>
</dbReference>
<dbReference type="InterPro" id="IPR050643">
    <property type="entry name" value="Periplasmic_pilus_chap"/>
</dbReference>
<dbReference type="AlphaFoldDB" id="A0A6S6YSA2"/>
<evidence type="ECO:0000256" key="6">
    <source>
        <dbReference type="ARBA" id="ARBA00023186"/>
    </source>
</evidence>
<dbReference type="GO" id="GO:0030288">
    <property type="term" value="C:outer membrane-bounded periplasmic space"/>
    <property type="evidence" value="ECO:0007669"/>
    <property type="project" value="InterPro"/>
</dbReference>
<dbReference type="Pfam" id="PF02753">
    <property type="entry name" value="PapD_C"/>
    <property type="match status" value="1"/>
</dbReference>
<keyword evidence="3" id="KW-1029">Fimbrium biogenesis</keyword>
<comment type="subcellular location">
    <subcellularLocation>
        <location evidence="1 7">Periplasm</location>
    </subcellularLocation>
</comment>
<evidence type="ECO:0000256" key="3">
    <source>
        <dbReference type="ARBA" id="ARBA00022558"/>
    </source>
</evidence>
<dbReference type="InterPro" id="IPR018046">
    <property type="entry name" value="Pili_assmbl_chaperone_CS"/>
</dbReference>
<keyword evidence="4 8" id="KW-0732">Signal</keyword>
<dbReference type="GO" id="GO:0071555">
    <property type="term" value="P:cell wall organization"/>
    <property type="evidence" value="ECO:0007669"/>
    <property type="project" value="InterPro"/>
</dbReference>
<keyword evidence="6 7" id="KW-0143">Chaperone</keyword>
<sequence length="249" mass="27544">MMPLIFRKLALTSVFCLFASQTAVAAISLDRTRIVYPGQDRSVSLNISNQNDQLPYLAQAWIENDKDEKITSPLIVLPPLQRLEPNGNSQVKIQALPDAQQLPQDRESLFYFNLREVPPRSDKANTLQIALQTRVKLFYRPEALAIASGSSTPPWQEQIRLKRQGDQYTVDNPTAYYVTLVDAASSANGESIANFEPLMIAPHSQAPLNVGANSLGNKPVLTYINDYGGRPKLEFHCTGSDCTATPIGK</sequence>
<name>A0A6S6YSA2_9BURK</name>
<dbReference type="InterPro" id="IPR008962">
    <property type="entry name" value="PapD-like_sf"/>
</dbReference>
<accession>A0A6S6YSA2</accession>
<evidence type="ECO:0000256" key="7">
    <source>
        <dbReference type="RuleBase" id="RU003918"/>
    </source>
</evidence>
<dbReference type="FunFam" id="2.60.40.10:FF:000458">
    <property type="entry name" value="Molecular chaperone FimC"/>
    <property type="match status" value="1"/>
</dbReference>
<feature type="chain" id="PRO_5028844979" evidence="8">
    <location>
        <begin position="26"/>
        <end position="249"/>
    </location>
</feature>
<dbReference type="InterPro" id="IPR036316">
    <property type="entry name" value="Pili_assmbl_chap_C_dom_sf"/>
</dbReference>
<protein>
    <submittedName>
        <fullName evidence="11">Chaperone protein PapD</fullName>
    </submittedName>
</protein>
<evidence type="ECO:0000256" key="5">
    <source>
        <dbReference type="ARBA" id="ARBA00022764"/>
    </source>
</evidence>
<evidence type="ECO:0000259" key="10">
    <source>
        <dbReference type="Pfam" id="PF02753"/>
    </source>
</evidence>
<evidence type="ECO:0000256" key="2">
    <source>
        <dbReference type="ARBA" id="ARBA00007399"/>
    </source>
</evidence>
<dbReference type="PRINTS" id="PR00969">
    <property type="entry name" value="CHAPERONPILI"/>
</dbReference>
<dbReference type="InterPro" id="IPR001829">
    <property type="entry name" value="Pili_assmbl_chaperone_bac"/>
</dbReference>
<dbReference type="Gene3D" id="2.60.40.10">
    <property type="entry name" value="Immunoglobulins"/>
    <property type="match status" value="2"/>
</dbReference>
<dbReference type="Proteomes" id="UP000494108">
    <property type="component" value="Unassembled WGS sequence"/>
</dbReference>
<dbReference type="EMBL" id="CADIJX010000002">
    <property type="protein sequence ID" value="CAB3640002.1"/>
    <property type="molecule type" value="Genomic_DNA"/>
</dbReference>
<reference evidence="11 12" key="1">
    <citation type="submission" date="2020-04" db="EMBL/GenBank/DDBJ databases">
        <authorList>
            <person name="De Canck E."/>
        </authorList>
    </citation>
    <scope>NUCLEOTIDE SEQUENCE [LARGE SCALE GENOMIC DNA]</scope>
    <source>
        <strain evidence="11 12">LMG 3431</strain>
    </source>
</reference>
<evidence type="ECO:0000256" key="4">
    <source>
        <dbReference type="ARBA" id="ARBA00022729"/>
    </source>
</evidence>
<keyword evidence="5" id="KW-0574">Periplasm</keyword>
<keyword evidence="12" id="KW-1185">Reference proteome</keyword>
<evidence type="ECO:0000313" key="12">
    <source>
        <dbReference type="Proteomes" id="UP000494108"/>
    </source>
</evidence>
<feature type="domain" description="Pili assembly chaperone C-terminal" evidence="10">
    <location>
        <begin position="170"/>
        <end position="230"/>
    </location>
</feature>
<dbReference type="RefSeq" id="WP_246288217.1">
    <property type="nucleotide sequence ID" value="NZ_CADIJX010000002.1"/>
</dbReference>
<dbReference type="SUPFAM" id="SSF49354">
    <property type="entry name" value="PapD-like"/>
    <property type="match status" value="1"/>
</dbReference>